<evidence type="ECO:0000313" key="3">
    <source>
        <dbReference type="Proteomes" id="UP000740413"/>
    </source>
</evidence>
<dbReference type="EMBL" id="JACATN010000016">
    <property type="protein sequence ID" value="MBT2163653.1"/>
    <property type="molecule type" value="Genomic_DNA"/>
</dbReference>
<evidence type="ECO:0008006" key="4">
    <source>
        <dbReference type="Google" id="ProtNLM"/>
    </source>
</evidence>
<keyword evidence="1" id="KW-0732">Signal</keyword>
<evidence type="ECO:0000256" key="1">
    <source>
        <dbReference type="SAM" id="SignalP"/>
    </source>
</evidence>
<feature type="signal peptide" evidence="1">
    <location>
        <begin position="1"/>
        <end position="21"/>
    </location>
</feature>
<dbReference type="RefSeq" id="WP_214613587.1">
    <property type="nucleotide sequence ID" value="NZ_JACATN010000016.1"/>
</dbReference>
<comment type="caution">
    <text evidence="2">The sequence shown here is derived from an EMBL/GenBank/DDBJ whole genome shotgun (WGS) entry which is preliminary data.</text>
</comment>
<protein>
    <recommendedName>
        <fullName evidence="4">DUF4476 domain-containing protein</fullName>
    </recommendedName>
</protein>
<proteinExistence type="predicted"/>
<reference evidence="2 3" key="1">
    <citation type="submission" date="2020-06" db="EMBL/GenBank/DDBJ databases">
        <authorList>
            <person name="Isaeva M.P."/>
            <person name="Chernysheva N.Y."/>
        </authorList>
    </citation>
    <scope>NUCLEOTIDE SEQUENCE [LARGE SCALE GENOMIC DNA]</scope>
    <source>
        <strain evidence="2 3">KMM 6746</strain>
    </source>
</reference>
<organism evidence="2 3">
    <name type="scientific">Zobellia barbeyronii</name>
    <dbReference type="NCBI Taxonomy" id="2748009"/>
    <lineage>
        <taxon>Bacteria</taxon>
        <taxon>Pseudomonadati</taxon>
        <taxon>Bacteroidota</taxon>
        <taxon>Flavobacteriia</taxon>
        <taxon>Flavobacteriales</taxon>
        <taxon>Flavobacteriaceae</taxon>
        <taxon>Zobellia</taxon>
    </lineage>
</organism>
<dbReference type="Proteomes" id="UP000740413">
    <property type="component" value="Unassembled WGS sequence"/>
</dbReference>
<sequence>MNISKNIFLILFLLISTINFAQNTSELDCESGFEKIDTEIESQKIVSYKILYSNKLYTEESFEFSEGVVIISDLNSKLTIKEIINIIGRIGVKNKLSKVLAFKTCKAVEYYFANEKLTLEQTDYLQENLLPSMEIDLNKSLSKKERKKNKRKRDLIESVSKESCEKLSELDKLNMDSFSILVSSISSKYAEKTMKVYELPFEESVDEFLKDLMSHLLFDCETVQKIAKRD</sequence>
<feature type="chain" id="PRO_5046937478" description="DUF4476 domain-containing protein" evidence="1">
    <location>
        <begin position="22"/>
        <end position="230"/>
    </location>
</feature>
<reference evidence="3" key="2">
    <citation type="submission" date="2023-07" db="EMBL/GenBank/DDBJ databases">
        <title>Zobellia barbeyronii sp. nov., a new marine flavobacterium, isolated from green and red algae.</title>
        <authorList>
            <person name="Nedashkovskaya O.I."/>
            <person name="Otstavnykh N."/>
            <person name="Zhukova N."/>
            <person name="Guzev K."/>
            <person name="Chausova V."/>
            <person name="Tekutyeva L."/>
            <person name="Mikhailov V."/>
            <person name="Isaeva M."/>
        </authorList>
    </citation>
    <scope>NUCLEOTIDE SEQUENCE [LARGE SCALE GENOMIC DNA]</scope>
    <source>
        <strain evidence="3">KMM 6746</strain>
    </source>
</reference>
<accession>A0ABS5WJS5</accession>
<gene>
    <name evidence="2" type="ORF">HW347_20470</name>
</gene>
<keyword evidence="3" id="KW-1185">Reference proteome</keyword>
<name>A0ABS5WJS5_9FLAO</name>
<evidence type="ECO:0000313" key="2">
    <source>
        <dbReference type="EMBL" id="MBT2163653.1"/>
    </source>
</evidence>